<dbReference type="EnsemblMetazoa" id="Aqu2.1.21625_001">
    <property type="protein sequence ID" value="Aqu2.1.21625_001"/>
    <property type="gene ID" value="Aqu2.1.21625"/>
</dbReference>
<evidence type="ECO:0000313" key="1">
    <source>
        <dbReference type="EnsemblMetazoa" id="Aqu2.1.21625_001"/>
    </source>
</evidence>
<reference evidence="1" key="1">
    <citation type="submission" date="2017-05" db="UniProtKB">
        <authorList>
            <consortium name="EnsemblMetazoa"/>
        </authorList>
    </citation>
    <scope>IDENTIFICATION</scope>
</reference>
<sequence length="173" mass="19719">MKETKDSGASVALNKCSVKRSAFKAKVIHLDPLVKVNFQKPLTKQDCMILLGIRLTILAMYVSDKLRKILSITNLLFLEKLWPSYDKHHKCPVCDWKVSMAVPQDIVKCSNCSAKFKVPKAKKQSMAKLQIKDNNGEVHKMTMFTQFLSTLLNIAQRSETIEEYLLSMDNIKV</sequence>
<name>A0A1X7U2I6_AMPQE</name>
<proteinExistence type="predicted"/>
<protein>
    <submittedName>
        <fullName evidence="1">Uncharacterized protein</fullName>
    </submittedName>
</protein>
<dbReference type="AlphaFoldDB" id="A0A1X7U2I6"/>
<dbReference type="InParanoid" id="A0A1X7U2I6"/>
<organism evidence="1">
    <name type="scientific">Amphimedon queenslandica</name>
    <name type="common">Sponge</name>
    <dbReference type="NCBI Taxonomy" id="400682"/>
    <lineage>
        <taxon>Eukaryota</taxon>
        <taxon>Metazoa</taxon>
        <taxon>Porifera</taxon>
        <taxon>Demospongiae</taxon>
        <taxon>Heteroscleromorpha</taxon>
        <taxon>Haplosclerida</taxon>
        <taxon>Niphatidae</taxon>
        <taxon>Amphimedon</taxon>
    </lineage>
</organism>
<accession>A0A1X7U2I6</accession>